<dbReference type="EMBL" id="JADBGQ010000003">
    <property type="protein sequence ID" value="KAG5404063.1"/>
    <property type="molecule type" value="Genomic_DNA"/>
</dbReference>
<proteinExistence type="predicted"/>
<organism evidence="1 2">
    <name type="scientific">Brassica rapa subsp. trilocularis</name>
    <dbReference type="NCBI Taxonomy" id="1813537"/>
    <lineage>
        <taxon>Eukaryota</taxon>
        <taxon>Viridiplantae</taxon>
        <taxon>Streptophyta</taxon>
        <taxon>Embryophyta</taxon>
        <taxon>Tracheophyta</taxon>
        <taxon>Spermatophyta</taxon>
        <taxon>Magnoliopsida</taxon>
        <taxon>eudicotyledons</taxon>
        <taxon>Gunneridae</taxon>
        <taxon>Pentapetalae</taxon>
        <taxon>rosids</taxon>
        <taxon>malvids</taxon>
        <taxon>Brassicales</taxon>
        <taxon>Brassicaceae</taxon>
        <taxon>Brassiceae</taxon>
        <taxon>Brassica</taxon>
    </lineage>
</organism>
<keyword evidence="2" id="KW-1185">Reference proteome</keyword>
<protein>
    <submittedName>
        <fullName evidence="1">Uncharacterized protein</fullName>
    </submittedName>
</protein>
<accession>A0ABQ7MZF8</accession>
<reference evidence="1 2" key="1">
    <citation type="submission" date="2021-03" db="EMBL/GenBank/DDBJ databases">
        <authorList>
            <person name="King G.J."/>
            <person name="Bancroft I."/>
            <person name="Baten A."/>
            <person name="Bloomfield J."/>
            <person name="Borpatragohain P."/>
            <person name="He Z."/>
            <person name="Irish N."/>
            <person name="Irwin J."/>
            <person name="Liu K."/>
            <person name="Mauleon R.P."/>
            <person name="Moore J."/>
            <person name="Morris R."/>
            <person name="Ostergaard L."/>
            <person name="Wang B."/>
            <person name="Wells R."/>
        </authorList>
    </citation>
    <scope>NUCLEOTIDE SEQUENCE [LARGE SCALE GENOMIC DNA]</scope>
    <source>
        <strain evidence="1">R-o-18</strain>
        <tissue evidence="1">Leaf</tissue>
    </source>
</reference>
<comment type="caution">
    <text evidence="1">The sequence shown here is derived from an EMBL/GenBank/DDBJ whole genome shotgun (WGS) entry which is preliminary data.</text>
</comment>
<dbReference type="Proteomes" id="UP000823674">
    <property type="component" value="Chromosome A03"/>
</dbReference>
<name>A0ABQ7MZF8_BRACM</name>
<gene>
    <name evidence="1" type="primary">A03g502220.1_BraROA</name>
    <name evidence="1" type="ORF">IGI04_010182</name>
</gene>
<sequence length="73" mass="8083">MLNVILPMLHGNGSGYVEAEANVLEARFRKLSQGSDSDSDSEAGSGRPMKLPCNVGFYKLKKYFLRLSVYVNL</sequence>
<evidence type="ECO:0000313" key="1">
    <source>
        <dbReference type="EMBL" id="KAG5404063.1"/>
    </source>
</evidence>
<evidence type="ECO:0000313" key="2">
    <source>
        <dbReference type="Proteomes" id="UP000823674"/>
    </source>
</evidence>